<dbReference type="GO" id="GO:0005840">
    <property type="term" value="C:ribosome"/>
    <property type="evidence" value="ECO:0007669"/>
    <property type="project" value="InterPro"/>
</dbReference>
<dbReference type="GO" id="GO:0006412">
    <property type="term" value="P:translation"/>
    <property type="evidence" value="ECO:0007669"/>
    <property type="project" value="InterPro"/>
</dbReference>
<dbReference type="AlphaFoldDB" id="A0A1A6H5M1"/>
<gene>
    <name evidence="1" type="ORF">A6R68_15846</name>
</gene>
<proteinExistence type="predicted"/>
<sequence length="91" mass="10491">MKTILSNQTIHIPENVHITPKGCSYCEGPQEREFNNMKIKLYLLRTKRSSFGHVLNTIKAVTLDFHYKTGSMYADLFTNIVIQENGVFIEI</sequence>
<keyword evidence="2" id="KW-1185">Reference proteome</keyword>
<dbReference type="STRING" id="56216.A0A1A6H5M1"/>
<dbReference type="Proteomes" id="UP000092124">
    <property type="component" value="Unassembled WGS sequence"/>
</dbReference>
<dbReference type="GO" id="GO:0003735">
    <property type="term" value="F:structural constituent of ribosome"/>
    <property type="evidence" value="ECO:0007669"/>
    <property type="project" value="InterPro"/>
</dbReference>
<dbReference type="GO" id="GO:0019843">
    <property type="term" value="F:rRNA binding"/>
    <property type="evidence" value="ECO:0007669"/>
    <property type="project" value="InterPro"/>
</dbReference>
<dbReference type="InterPro" id="IPR036789">
    <property type="entry name" value="Ribosomal_uL6-like_a/b-dom_sf"/>
</dbReference>
<dbReference type="OrthoDB" id="10252633at2759"/>
<dbReference type="Gene3D" id="3.90.930.12">
    <property type="entry name" value="Ribosomal protein L6, alpha-beta domain"/>
    <property type="match status" value="1"/>
</dbReference>
<name>A0A1A6H5M1_NEOLE</name>
<accession>A0A1A6H5M1</accession>
<comment type="caution">
    <text evidence="1">The sequence shown here is derived from an EMBL/GenBank/DDBJ whole genome shotgun (WGS) entry which is preliminary data.</text>
</comment>
<organism evidence="1 2">
    <name type="scientific">Neotoma lepida</name>
    <name type="common">Desert woodrat</name>
    <dbReference type="NCBI Taxonomy" id="56216"/>
    <lineage>
        <taxon>Eukaryota</taxon>
        <taxon>Metazoa</taxon>
        <taxon>Chordata</taxon>
        <taxon>Craniata</taxon>
        <taxon>Vertebrata</taxon>
        <taxon>Euteleostomi</taxon>
        <taxon>Mammalia</taxon>
        <taxon>Eutheria</taxon>
        <taxon>Euarchontoglires</taxon>
        <taxon>Glires</taxon>
        <taxon>Rodentia</taxon>
        <taxon>Myomorpha</taxon>
        <taxon>Muroidea</taxon>
        <taxon>Cricetidae</taxon>
        <taxon>Neotominae</taxon>
        <taxon>Neotoma</taxon>
    </lineage>
</organism>
<dbReference type="EMBL" id="LZPO01045126">
    <property type="protein sequence ID" value="OBS73616.1"/>
    <property type="molecule type" value="Genomic_DNA"/>
</dbReference>
<protein>
    <submittedName>
        <fullName evidence="1">Uncharacterized protein</fullName>
    </submittedName>
</protein>
<evidence type="ECO:0000313" key="2">
    <source>
        <dbReference type="Proteomes" id="UP000092124"/>
    </source>
</evidence>
<reference evidence="1 2" key="1">
    <citation type="submission" date="2016-06" db="EMBL/GenBank/DDBJ databases">
        <title>The Draft Genome Sequence and Annotation of the Desert Woodrat Neotoma lepida.</title>
        <authorList>
            <person name="Campbell M."/>
            <person name="Oakeson K.F."/>
            <person name="Yandell M."/>
            <person name="Halpert J.R."/>
            <person name="Dearing D."/>
        </authorList>
    </citation>
    <scope>NUCLEOTIDE SEQUENCE [LARGE SCALE GENOMIC DNA]</scope>
    <source>
        <strain evidence="1">417</strain>
        <tissue evidence="1">Liver</tissue>
    </source>
</reference>
<evidence type="ECO:0000313" key="1">
    <source>
        <dbReference type="EMBL" id="OBS73616.1"/>
    </source>
</evidence>